<keyword evidence="3" id="KW-1185">Reference proteome</keyword>
<dbReference type="HOGENOM" id="CLU_3365864_0_0_5"/>
<proteinExistence type="predicted"/>
<accession>B8IC17</accession>
<keyword evidence="1" id="KW-0812">Transmembrane</keyword>
<keyword evidence="1" id="KW-1133">Transmembrane helix</keyword>
<name>B8IC17_METNO</name>
<sequence>MADVLEGVGAMVLAAGVVLAIIAVVALVGRTLSRD</sequence>
<evidence type="ECO:0000313" key="2">
    <source>
        <dbReference type="EMBL" id="ACL61199.1"/>
    </source>
</evidence>
<keyword evidence="1" id="KW-0472">Membrane</keyword>
<dbReference type="KEGG" id="mno:Mnod_6417"/>
<reference evidence="2 3" key="1">
    <citation type="submission" date="2009-01" db="EMBL/GenBank/DDBJ databases">
        <title>Complete sequence of chromosome of Methylobacterium nodulans ORS 2060.</title>
        <authorList>
            <consortium name="US DOE Joint Genome Institute"/>
            <person name="Lucas S."/>
            <person name="Copeland A."/>
            <person name="Lapidus A."/>
            <person name="Glavina del Rio T."/>
            <person name="Dalin E."/>
            <person name="Tice H."/>
            <person name="Bruce D."/>
            <person name="Goodwin L."/>
            <person name="Pitluck S."/>
            <person name="Sims D."/>
            <person name="Brettin T."/>
            <person name="Detter J.C."/>
            <person name="Han C."/>
            <person name="Larimer F."/>
            <person name="Land M."/>
            <person name="Hauser L."/>
            <person name="Kyrpides N."/>
            <person name="Ivanova N."/>
            <person name="Marx C.J."/>
            <person name="Richardson P."/>
        </authorList>
    </citation>
    <scope>NUCLEOTIDE SEQUENCE [LARGE SCALE GENOMIC DNA]</scope>
    <source>
        <strain evidence="3">LMG 21967 / CNCM I-2342 / ORS 2060</strain>
    </source>
</reference>
<dbReference type="STRING" id="460265.Mnod_6417"/>
<dbReference type="Proteomes" id="UP000008207">
    <property type="component" value="Chromosome"/>
</dbReference>
<dbReference type="AlphaFoldDB" id="B8IC17"/>
<dbReference type="EMBL" id="CP001349">
    <property type="protein sequence ID" value="ACL61199.1"/>
    <property type="molecule type" value="Genomic_DNA"/>
</dbReference>
<feature type="transmembrane region" description="Helical" evidence="1">
    <location>
        <begin position="12"/>
        <end position="32"/>
    </location>
</feature>
<organism evidence="2 3">
    <name type="scientific">Methylobacterium nodulans (strain LMG 21967 / CNCM I-2342 / ORS 2060)</name>
    <dbReference type="NCBI Taxonomy" id="460265"/>
    <lineage>
        <taxon>Bacteria</taxon>
        <taxon>Pseudomonadati</taxon>
        <taxon>Pseudomonadota</taxon>
        <taxon>Alphaproteobacteria</taxon>
        <taxon>Hyphomicrobiales</taxon>
        <taxon>Methylobacteriaceae</taxon>
        <taxon>Methylobacterium</taxon>
    </lineage>
</organism>
<evidence type="ECO:0000313" key="3">
    <source>
        <dbReference type="Proteomes" id="UP000008207"/>
    </source>
</evidence>
<gene>
    <name evidence="2" type="ordered locus">Mnod_6417</name>
</gene>
<protein>
    <submittedName>
        <fullName evidence="2">Uncharacterized protein</fullName>
    </submittedName>
</protein>
<evidence type="ECO:0000256" key="1">
    <source>
        <dbReference type="SAM" id="Phobius"/>
    </source>
</evidence>